<dbReference type="EMBL" id="BDDL01000057">
    <property type="protein sequence ID" value="GAT77262.1"/>
    <property type="molecule type" value="Genomic_DNA"/>
</dbReference>
<dbReference type="HAMAP" id="MF_00487">
    <property type="entry name" value="Malate_dehydrog_3"/>
    <property type="match status" value="1"/>
</dbReference>
<feature type="domain" description="Lactate/malate dehydrogenase N-terminal" evidence="9">
    <location>
        <begin position="7"/>
        <end position="145"/>
    </location>
</feature>
<dbReference type="InterPro" id="IPR022383">
    <property type="entry name" value="Lactate/malate_DH_C"/>
</dbReference>
<feature type="binding site" evidence="5 7">
    <location>
        <position position="91"/>
    </location>
    <ligand>
        <name>substrate</name>
    </ligand>
</feature>
<organism evidence="11 12">
    <name type="scientific">Ehrlichia ruminantium</name>
    <name type="common">heartwater rickettsia</name>
    <name type="synonym">Cowdria ruminantium</name>
    <dbReference type="NCBI Taxonomy" id="779"/>
    <lineage>
        <taxon>Bacteria</taxon>
        <taxon>Pseudomonadati</taxon>
        <taxon>Pseudomonadota</taxon>
        <taxon>Alphaproteobacteria</taxon>
        <taxon>Rickettsiales</taxon>
        <taxon>Anaplasmataceae</taxon>
        <taxon>Ehrlichia</taxon>
    </lineage>
</organism>
<comment type="catalytic activity">
    <reaction evidence="5">
        <text>(S)-malate + NAD(+) = oxaloacetate + NADH + H(+)</text>
        <dbReference type="Rhea" id="RHEA:21432"/>
        <dbReference type="ChEBI" id="CHEBI:15378"/>
        <dbReference type="ChEBI" id="CHEBI:15589"/>
        <dbReference type="ChEBI" id="CHEBI:16452"/>
        <dbReference type="ChEBI" id="CHEBI:57540"/>
        <dbReference type="ChEBI" id="CHEBI:57945"/>
        <dbReference type="EC" id="1.1.1.37"/>
    </reaction>
</comment>
<evidence type="ECO:0000256" key="6">
    <source>
        <dbReference type="PIRSR" id="PIRSR000102-1"/>
    </source>
</evidence>
<keyword evidence="2 5" id="KW-0816">Tricarboxylic acid cycle</keyword>
<feature type="domain" description="Lactate/malate dehydrogenase C-terminal" evidence="10">
    <location>
        <begin position="150"/>
        <end position="307"/>
    </location>
</feature>
<dbReference type="RefSeq" id="WP_065432610.1">
    <property type="nucleotide sequence ID" value="NZ_BDDL01000057.1"/>
</dbReference>
<gene>
    <name evidence="5 11" type="primary">mdh</name>
    <name evidence="11" type="ORF">EHRUM2_04800</name>
</gene>
<comment type="similarity">
    <text evidence="5">Belongs to the LDH/MDH superfamily. MDH type 3 family.</text>
</comment>
<feature type="binding site" evidence="5 8">
    <location>
        <position position="98"/>
    </location>
    <ligand>
        <name>NAD(+)</name>
        <dbReference type="ChEBI" id="CHEBI:57540"/>
    </ligand>
</feature>
<dbReference type="GO" id="GO:0006099">
    <property type="term" value="P:tricarboxylic acid cycle"/>
    <property type="evidence" value="ECO:0007669"/>
    <property type="project" value="UniProtKB-UniRule"/>
</dbReference>
<sequence>MMIQSKKIALIGSGNIGGMIAYLIRLKNLGDVVLLDINDGMAKGKALDIAESSPIGKYNGEIFGTNNYADIENADAIIVTAGITRKPGMSRDDLISTNVNIIKEIATNIAKYAPNAFVIVVTNPLDVMVLAMYRYSHLPSNMIVGMAGVLDSARFSYFIAKELNVSVESVDSLVLGGHGDIMLPLIRYSSVSGVSIADLIKLGMITHDKVTEIVERTRKGGEEIVSLLKTGSAYYAPAESAVLMLDSYLNDKKLMLPCSAYLKGEYGVHDLFVGVPIIIGKNGVEKIVELQLTEEENSIFNHSVELIQNLVANI</sequence>
<feature type="binding site" evidence="5 8">
    <location>
        <position position="36"/>
    </location>
    <ligand>
        <name>NAD(+)</name>
        <dbReference type="ChEBI" id="CHEBI:57540"/>
    </ligand>
</feature>
<feature type="binding site" evidence="5 7">
    <location>
        <position position="154"/>
    </location>
    <ligand>
        <name>substrate</name>
    </ligand>
</feature>
<feature type="binding site" evidence="5 8">
    <location>
        <begin position="121"/>
        <end position="123"/>
    </location>
    <ligand>
        <name>NAD(+)</name>
        <dbReference type="ChEBI" id="CHEBI:57540"/>
    </ligand>
</feature>
<dbReference type="PANTHER" id="PTHR43128">
    <property type="entry name" value="L-2-HYDROXYCARBOXYLATE DEHYDROGENASE (NAD(P)(+))"/>
    <property type="match status" value="1"/>
</dbReference>
<dbReference type="NCBIfam" id="NF004863">
    <property type="entry name" value="PRK06223.1"/>
    <property type="match status" value="1"/>
</dbReference>
<evidence type="ECO:0000256" key="4">
    <source>
        <dbReference type="ARBA" id="ARBA00023027"/>
    </source>
</evidence>
<evidence type="ECO:0000256" key="7">
    <source>
        <dbReference type="PIRSR" id="PIRSR000102-2"/>
    </source>
</evidence>
<evidence type="ECO:0000259" key="9">
    <source>
        <dbReference type="Pfam" id="PF00056"/>
    </source>
</evidence>
<dbReference type="AlphaFoldDB" id="A0A170RV61"/>
<dbReference type="InterPro" id="IPR011275">
    <property type="entry name" value="Malate_DH_type3"/>
</dbReference>
<dbReference type="FunFam" id="3.40.50.720:FF:000018">
    <property type="entry name" value="Malate dehydrogenase"/>
    <property type="match status" value="1"/>
</dbReference>
<dbReference type="InterPro" id="IPR001236">
    <property type="entry name" value="Lactate/malate_DH_N"/>
</dbReference>
<dbReference type="SUPFAM" id="SSF56327">
    <property type="entry name" value="LDH C-terminal domain-like"/>
    <property type="match status" value="1"/>
</dbReference>
<dbReference type="GO" id="GO:0006089">
    <property type="term" value="P:lactate metabolic process"/>
    <property type="evidence" value="ECO:0007669"/>
    <property type="project" value="TreeGrafter"/>
</dbReference>
<feature type="binding site" evidence="5 7">
    <location>
        <position position="85"/>
    </location>
    <ligand>
        <name>substrate</name>
    </ligand>
</feature>
<dbReference type="Gene3D" id="3.90.110.10">
    <property type="entry name" value="Lactate dehydrogenase/glycoside hydrolase, family 4, C-terminal"/>
    <property type="match status" value="1"/>
</dbReference>
<dbReference type="GO" id="GO:0004459">
    <property type="term" value="F:L-lactate dehydrogenase (NAD+) activity"/>
    <property type="evidence" value="ECO:0007669"/>
    <property type="project" value="TreeGrafter"/>
</dbReference>
<dbReference type="CDD" id="cd01339">
    <property type="entry name" value="LDH-like_MDH"/>
    <property type="match status" value="1"/>
</dbReference>
<dbReference type="SUPFAM" id="SSF51735">
    <property type="entry name" value="NAD(P)-binding Rossmann-fold domains"/>
    <property type="match status" value="1"/>
</dbReference>
<dbReference type="InterPro" id="IPR036291">
    <property type="entry name" value="NAD(P)-bd_dom_sf"/>
</dbReference>
<evidence type="ECO:0000313" key="11">
    <source>
        <dbReference type="EMBL" id="GAT77262.1"/>
    </source>
</evidence>
<feature type="active site" description="Proton acceptor" evidence="5 6">
    <location>
        <position position="178"/>
    </location>
</feature>
<evidence type="ECO:0000256" key="8">
    <source>
        <dbReference type="PIRSR" id="PIRSR000102-3"/>
    </source>
</evidence>
<feature type="binding site" evidence="5 8">
    <location>
        <begin position="12"/>
        <end position="17"/>
    </location>
    <ligand>
        <name>NAD(+)</name>
        <dbReference type="ChEBI" id="CHEBI:57540"/>
    </ligand>
</feature>
<feature type="binding site" evidence="5 7">
    <location>
        <position position="123"/>
    </location>
    <ligand>
        <name>substrate</name>
    </ligand>
</feature>
<keyword evidence="4 5" id="KW-0520">NAD</keyword>
<dbReference type="PANTHER" id="PTHR43128:SF16">
    <property type="entry name" value="L-LACTATE DEHYDROGENASE"/>
    <property type="match status" value="1"/>
</dbReference>
<comment type="caution">
    <text evidence="11">The sequence shown here is derived from an EMBL/GenBank/DDBJ whole genome shotgun (WGS) entry which is preliminary data.</text>
</comment>
<evidence type="ECO:0000256" key="2">
    <source>
        <dbReference type="ARBA" id="ARBA00022532"/>
    </source>
</evidence>
<dbReference type="PIRSF" id="PIRSF000102">
    <property type="entry name" value="Lac_mal_DH"/>
    <property type="match status" value="1"/>
</dbReference>
<dbReference type="Pfam" id="PF02866">
    <property type="entry name" value="Ldh_1_C"/>
    <property type="match status" value="1"/>
</dbReference>
<comment type="function">
    <text evidence="1 5">Catalyzes the reversible oxidation of malate to oxaloacetate.</text>
</comment>
<name>A0A170RV61_EHRRU</name>
<reference evidence="12" key="1">
    <citation type="submission" date="2016-05" db="EMBL/GenBank/DDBJ databases">
        <title>Draft genome sequences of four strains of Ehrlichia ruminantium, a tick-borne pathogen of ruminants, isolated from Zimbabwe, The Gambia and Ghana.</title>
        <authorList>
            <person name="Nakao R."/>
            <person name="Jongejan F."/>
            <person name="Sugimoto C."/>
        </authorList>
    </citation>
    <scope>NUCLEOTIDE SEQUENCE [LARGE SCALE GENOMIC DNA]</scope>
    <source>
        <strain evidence="12">Kerr Seringe</strain>
    </source>
</reference>
<dbReference type="EC" id="1.1.1.37" evidence="5"/>
<evidence type="ECO:0000259" key="10">
    <source>
        <dbReference type="Pfam" id="PF02866"/>
    </source>
</evidence>
<dbReference type="STRING" id="779.GCA_002019755_00458"/>
<keyword evidence="3 5" id="KW-0560">Oxidoreductase</keyword>
<evidence type="ECO:0000313" key="12">
    <source>
        <dbReference type="Proteomes" id="UP000092677"/>
    </source>
</evidence>
<accession>A0A170RV61</accession>
<dbReference type="Gene3D" id="3.40.50.720">
    <property type="entry name" value="NAD(P)-binding Rossmann-like Domain"/>
    <property type="match status" value="1"/>
</dbReference>
<dbReference type="FunFam" id="3.90.110.10:FF:000004">
    <property type="entry name" value="Malate dehydrogenase"/>
    <property type="match status" value="1"/>
</dbReference>
<dbReference type="NCBIfam" id="TIGR01763">
    <property type="entry name" value="MalateDH_bact"/>
    <property type="match status" value="1"/>
</dbReference>
<proteinExistence type="inferred from homology"/>
<evidence type="ECO:0000256" key="1">
    <source>
        <dbReference type="ARBA" id="ARBA00003966"/>
    </source>
</evidence>
<dbReference type="Pfam" id="PF00056">
    <property type="entry name" value="Ldh_1_N"/>
    <property type="match status" value="1"/>
</dbReference>
<evidence type="ECO:0000256" key="3">
    <source>
        <dbReference type="ARBA" id="ARBA00023002"/>
    </source>
</evidence>
<protein>
    <recommendedName>
        <fullName evidence="5">Malate dehydrogenase</fullName>
        <ecNumber evidence="5">1.1.1.37</ecNumber>
    </recommendedName>
</protein>
<dbReference type="PRINTS" id="PR00086">
    <property type="entry name" value="LLDHDRGNASE"/>
</dbReference>
<evidence type="ECO:0000256" key="5">
    <source>
        <dbReference type="HAMAP-Rule" id="MF_00487"/>
    </source>
</evidence>
<dbReference type="Proteomes" id="UP000092677">
    <property type="component" value="Unassembled WGS sequence"/>
</dbReference>
<dbReference type="InterPro" id="IPR001557">
    <property type="entry name" value="L-lactate/malate_DH"/>
</dbReference>
<dbReference type="InterPro" id="IPR015955">
    <property type="entry name" value="Lactate_DH/Glyco_Ohase_4_C"/>
</dbReference>
<dbReference type="GO" id="GO:0030060">
    <property type="term" value="F:L-malate dehydrogenase (NAD+) activity"/>
    <property type="evidence" value="ECO:0007669"/>
    <property type="project" value="UniProtKB-UniRule"/>
</dbReference>